<dbReference type="SUPFAM" id="SSF158499">
    <property type="entry name" value="DnaD domain-like"/>
    <property type="match status" value="1"/>
</dbReference>
<feature type="domain" description="DnaB/C C-terminal" evidence="3">
    <location>
        <begin position="210"/>
        <end position="278"/>
    </location>
</feature>
<proteinExistence type="inferred from homology"/>
<feature type="region of interest" description="Disordered" evidence="2">
    <location>
        <begin position="285"/>
        <end position="326"/>
    </location>
</feature>
<dbReference type="Proteomes" id="UP000810207">
    <property type="component" value="Unassembled WGS sequence"/>
</dbReference>
<evidence type="ECO:0000259" key="3">
    <source>
        <dbReference type="Pfam" id="PF07261"/>
    </source>
</evidence>
<dbReference type="Gene3D" id="1.10.10.630">
    <property type="entry name" value="DnaD domain-like"/>
    <property type="match status" value="1"/>
</dbReference>
<evidence type="ECO:0000256" key="2">
    <source>
        <dbReference type="SAM" id="MobiDB-lite"/>
    </source>
</evidence>
<evidence type="ECO:0000256" key="1">
    <source>
        <dbReference type="ARBA" id="ARBA00093462"/>
    </source>
</evidence>
<dbReference type="EMBL" id="JAGIKV010000035">
    <property type="protein sequence ID" value="MBP2249245.1"/>
    <property type="molecule type" value="Genomic_DNA"/>
</dbReference>
<comment type="similarity">
    <text evidence="1">Belongs to the DnaB/DnaD family.</text>
</comment>
<sequence>MELKSRLLREGETQVTETARPTLSGLLEQFEAIGGPEEFGPEGIAIMIALWRRSAKLGWRKAWKMTNKDLMVQTGITNKGTLNAHRKKLVDAGLIAYIQPPRGQSKGDYSVEFDLLGVGVEQNLNHLDSYSSEAGQEVEQKLDHFDGVGDKAEQKLNHIPQVERKVEQILDPVLKDLLLSSSASSSATADENQIDRPPDPEYESFYSAHKRVFGFECNPFQAQQLIVYIDEDNMDEAVVIRAMERAALAASGYRFTLITKILGDYLRSGAKTFEAAKALDDAFEARKGSSVTTGSVPSGRRQQPLRQQKRDSLEQRLREEEARGKG</sequence>
<evidence type="ECO:0000313" key="5">
    <source>
        <dbReference type="Proteomes" id="UP000810207"/>
    </source>
</evidence>
<organism evidence="4 5">
    <name type="scientific">Paenibacillus xylanexedens</name>
    <dbReference type="NCBI Taxonomy" id="528191"/>
    <lineage>
        <taxon>Bacteria</taxon>
        <taxon>Bacillati</taxon>
        <taxon>Bacillota</taxon>
        <taxon>Bacilli</taxon>
        <taxon>Bacillales</taxon>
        <taxon>Paenibacillaceae</taxon>
        <taxon>Paenibacillus</taxon>
    </lineage>
</organism>
<dbReference type="InterPro" id="IPR034829">
    <property type="entry name" value="DnaD-like_sf"/>
</dbReference>
<reference evidence="4 5" key="1">
    <citation type="submission" date="2021-03" db="EMBL/GenBank/DDBJ databases">
        <title>Genomic Encyclopedia of Type Strains, Phase IV (KMG-IV): sequencing the most valuable type-strain genomes for metagenomic binning, comparative biology and taxonomic classification.</title>
        <authorList>
            <person name="Goeker M."/>
        </authorList>
    </citation>
    <scope>NUCLEOTIDE SEQUENCE [LARGE SCALE GENOMIC DNA]</scope>
    <source>
        <strain evidence="4 5">DSM 21292</strain>
    </source>
</reference>
<dbReference type="NCBIfam" id="TIGR01446">
    <property type="entry name" value="DnaD_dom"/>
    <property type="match status" value="1"/>
</dbReference>
<feature type="compositionally biased region" description="Low complexity" evidence="2">
    <location>
        <begin position="288"/>
        <end position="299"/>
    </location>
</feature>
<accession>A0ABS4S291</accession>
<comment type="caution">
    <text evidence="4">The sequence shown here is derived from an EMBL/GenBank/DDBJ whole genome shotgun (WGS) entry which is preliminary data.</text>
</comment>
<name>A0ABS4S291_PAEXY</name>
<dbReference type="InterPro" id="IPR006343">
    <property type="entry name" value="DnaB/C_C"/>
</dbReference>
<dbReference type="Pfam" id="PF07261">
    <property type="entry name" value="DnaB_2"/>
    <property type="match status" value="1"/>
</dbReference>
<keyword evidence="5" id="KW-1185">Reference proteome</keyword>
<feature type="compositionally biased region" description="Basic and acidic residues" evidence="2">
    <location>
        <begin position="308"/>
        <end position="326"/>
    </location>
</feature>
<evidence type="ECO:0000313" key="4">
    <source>
        <dbReference type="EMBL" id="MBP2249245.1"/>
    </source>
</evidence>
<protein>
    <submittedName>
        <fullName evidence="4">DnaD/phage-associated family protein</fullName>
    </submittedName>
</protein>
<gene>
    <name evidence="4" type="ORF">J2Z28_005940</name>
</gene>